<organism evidence="1 2">
    <name type="scientific">Flavobacterium franklandianum</name>
    <dbReference type="NCBI Taxonomy" id="2594430"/>
    <lineage>
        <taxon>Bacteria</taxon>
        <taxon>Pseudomonadati</taxon>
        <taxon>Bacteroidota</taxon>
        <taxon>Flavobacteriia</taxon>
        <taxon>Flavobacteriales</taxon>
        <taxon>Flavobacteriaceae</taxon>
        <taxon>Flavobacterium</taxon>
    </lineage>
</organism>
<dbReference type="RefSeq" id="WP_144070607.1">
    <property type="nucleotide sequence ID" value="NZ_VJZR01000001.1"/>
</dbReference>
<accession>A0A553CT24</accession>
<dbReference type="Proteomes" id="UP000318585">
    <property type="component" value="Unassembled WGS sequence"/>
</dbReference>
<gene>
    <name evidence="1" type="ORF">FNW17_00315</name>
</gene>
<reference evidence="1 2" key="1">
    <citation type="submission" date="2019-07" db="EMBL/GenBank/DDBJ databases">
        <title>Novel species of Flavobacterium.</title>
        <authorList>
            <person name="Liu Q."/>
            <person name="Xin Y.-H."/>
        </authorList>
    </citation>
    <scope>NUCLEOTIDE SEQUENCE [LARGE SCALE GENOMIC DNA]</scope>
    <source>
        <strain evidence="1 2">LB3P56</strain>
    </source>
</reference>
<proteinExistence type="predicted"/>
<evidence type="ECO:0000313" key="2">
    <source>
        <dbReference type="Proteomes" id="UP000318585"/>
    </source>
</evidence>
<keyword evidence="2" id="KW-1185">Reference proteome</keyword>
<dbReference type="PROSITE" id="PS51257">
    <property type="entry name" value="PROKAR_LIPOPROTEIN"/>
    <property type="match status" value="1"/>
</dbReference>
<name>A0A553CT24_9FLAO</name>
<sequence>MTRNLFIMLFLILVSCNNSEFKSHSIKSGFINEPGEYSIFFKDFKTRKIIVKQLKDESIIFAITDNSNKILFQQNLNETFSSYHYWCLYVDVDANIWFYNSDYSSSKAIIFNKKTELYEMKDFCNEKLVLPEEFKKELDLKSTLQSCTSINK</sequence>
<dbReference type="OrthoDB" id="1364841at2"/>
<protein>
    <submittedName>
        <fullName evidence="1">Uncharacterized protein</fullName>
    </submittedName>
</protein>
<dbReference type="AlphaFoldDB" id="A0A553CT24"/>
<dbReference type="EMBL" id="VJZR01000001">
    <property type="protein sequence ID" value="TRX23659.1"/>
    <property type="molecule type" value="Genomic_DNA"/>
</dbReference>
<evidence type="ECO:0000313" key="1">
    <source>
        <dbReference type="EMBL" id="TRX23659.1"/>
    </source>
</evidence>
<comment type="caution">
    <text evidence="1">The sequence shown here is derived from an EMBL/GenBank/DDBJ whole genome shotgun (WGS) entry which is preliminary data.</text>
</comment>